<reference evidence="5 6" key="1">
    <citation type="submission" date="2018-06" db="EMBL/GenBank/DDBJ databases">
        <authorList>
            <consortium name="Pathogen Informatics"/>
            <person name="Doyle S."/>
        </authorList>
    </citation>
    <scope>NUCLEOTIDE SEQUENCE [LARGE SCALE GENOMIC DNA]</scope>
    <source>
        <strain evidence="5 6">NCTC10994</strain>
    </source>
</reference>
<accession>A0A2X4TZX5</accession>
<evidence type="ECO:0000313" key="5">
    <source>
        <dbReference type="EMBL" id="SQI32461.1"/>
    </source>
</evidence>
<proteinExistence type="inferred from homology"/>
<dbReference type="PANTHER" id="PTHR48081">
    <property type="entry name" value="AB HYDROLASE SUPERFAMILY PROTEIN C4A8.06C"/>
    <property type="match status" value="1"/>
</dbReference>
<sequence length="346" mass="36474">MPAPLPLRTKIFALFEGLIGASIADEPPEAIPARRVRREKLLASPVGRSIAGRPHRDAHIVDRTVELPPAEIAGLDRPAEPVGVRLRIYRPSASGPGPLPVVVLFHGGGWVLGNPEQDEWWASHMAVEVPCVVVSVDYRLAPENPYPAAVFDCWSSLLWVTEHAAELGVDATRILVAGDSAGGNLAAVVADLAAQAGRPALAGQVLVYPGTEMEDVFPSEREHAEAPVLTSRGMRAFVRLYLAGADPYAPTAAPLRGGLAGAATPALIQVAGHDPLRDNGVFYAEALGSKGGDVTLTEYDNAVHGYLSLPGISPSARSALAEVVSFVRRVTGAKIPGETPQTRSEN</sequence>
<protein>
    <submittedName>
        <fullName evidence="5">Esterase</fullName>
        <ecNumber evidence="5">3.1.1.3</ecNumber>
    </submittedName>
</protein>
<dbReference type="Gene3D" id="3.40.50.1820">
    <property type="entry name" value="alpha/beta hydrolase"/>
    <property type="match status" value="1"/>
</dbReference>
<dbReference type="STRING" id="1219011.GCA_001895045_03265"/>
<dbReference type="InterPro" id="IPR033140">
    <property type="entry name" value="Lipase_GDXG_put_SER_AS"/>
</dbReference>
<evidence type="ECO:0000259" key="4">
    <source>
        <dbReference type="Pfam" id="PF07859"/>
    </source>
</evidence>
<dbReference type="PANTHER" id="PTHR48081:SF8">
    <property type="entry name" value="ALPHA_BETA HYDROLASE FOLD-3 DOMAIN-CONTAINING PROTEIN-RELATED"/>
    <property type="match status" value="1"/>
</dbReference>
<dbReference type="RefSeq" id="WP_072702527.1">
    <property type="nucleotide sequence ID" value="NZ_JAFBBL010000001.1"/>
</dbReference>
<evidence type="ECO:0000256" key="3">
    <source>
        <dbReference type="PROSITE-ProRule" id="PRU10038"/>
    </source>
</evidence>
<dbReference type="InterPro" id="IPR013094">
    <property type="entry name" value="AB_hydrolase_3"/>
</dbReference>
<dbReference type="InterPro" id="IPR050300">
    <property type="entry name" value="GDXG_lipolytic_enzyme"/>
</dbReference>
<keyword evidence="6" id="KW-1185">Reference proteome</keyword>
<dbReference type="GO" id="GO:0004806">
    <property type="term" value="F:triacylglycerol lipase activity"/>
    <property type="evidence" value="ECO:0007669"/>
    <property type="project" value="UniProtKB-EC"/>
</dbReference>
<keyword evidence="2 5" id="KW-0378">Hydrolase</keyword>
<gene>
    <name evidence="5" type="primary">lip2_2</name>
    <name evidence="5" type="ORF">NCTC10994_02172</name>
</gene>
<name>A0A2X4TZX5_9NOCA</name>
<dbReference type="InterPro" id="IPR029058">
    <property type="entry name" value="AB_hydrolase_fold"/>
</dbReference>
<dbReference type="EC" id="3.1.1.3" evidence="5"/>
<feature type="domain" description="Alpha/beta hydrolase fold-3" evidence="4">
    <location>
        <begin position="102"/>
        <end position="307"/>
    </location>
</feature>
<evidence type="ECO:0000256" key="1">
    <source>
        <dbReference type="ARBA" id="ARBA00010515"/>
    </source>
</evidence>
<dbReference type="Proteomes" id="UP000249091">
    <property type="component" value="Chromosome 1"/>
</dbReference>
<comment type="similarity">
    <text evidence="1">Belongs to the 'GDXG' lipolytic enzyme family.</text>
</comment>
<dbReference type="PROSITE" id="PS01174">
    <property type="entry name" value="LIPASE_GDXG_SER"/>
    <property type="match status" value="1"/>
</dbReference>
<feature type="active site" evidence="3">
    <location>
        <position position="180"/>
    </location>
</feature>
<organism evidence="5 6">
    <name type="scientific">Rhodococcus coprophilus</name>
    <dbReference type="NCBI Taxonomy" id="38310"/>
    <lineage>
        <taxon>Bacteria</taxon>
        <taxon>Bacillati</taxon>
        <taxon>Actinomycetota</taxon>
        <taxon>Actinomycetes</taxon>
        <taxon>Mycobacteriales</taxon>
        <taxon>Nocardiaceae</taxon>
        <taxon>Rhodococcus</taxon>
    </lineage>
</organism>
<dbReference type="SUPFAM" id="SSF53474">
    <property type="entry name" value="alpha/beta-Hydrolases"/>
    <property type="match status" value="1"/>
</dbReference>
<dbReference type="Pfam" id="PF07859">
    <property type="entry name" value="Abhydrolase_3"/>
    <property type="match status" value="1"/>
</dbReference>
<dbReference type="AlphaFoldDB" id="A0A2X4TZX5"/>
<evidence type="ECO:0000256" key="2">
    <source>
        <dbReference type="ARBA" id="ARBA00022801"/>
    </source>
</evidence>
<evidence type="ECO:0000313" key="6">
    <source>
        <dbReference type="Proteomes" id="UP000249091"/>
    </source>
</evidence>
<dbReference type="KEGG" id="rcr:NCTC10994_02172"/>
<dbReference type="EMBL" id="LS483468">
    <property type="protein sequence ID" value="SQI32461.1"/>
    <property type="molecule type" value="Genomic_DNA"/>
</dbReference>